<reference evidence="5" key="1">
    <citation type="submission" date="2025-08" db="UniProtKB">
        <authorList>
            <consortium name="RefSeq"/>
        </authorList>
    </citation>
    <scope>IDENTIFICATION</scope>
    <source>
        <tissue evidence="5">Testes</tissue>
    </source>
</reference>
<sequence>MTSSTSKWSPDGETYIAADCGLNVFPPEVFDKSHRNVKGILLNGNNISEIPENISCLRHLEWLDLSDNNLGTIPDNIGNLSQLTYLSLKGNPLINLPMSLRRLKNLHTFTCDTIDGICEQNVRIWNNKTETRQLFDKIFETT</sequence>
<protein>
    <submittedName>
        <fullName evidence="5">Protein lap1-like</fullName>
    </submittedName>
</protein>
<evidence type="ECO:0000256" key="2">
    <source>
        <dbReference type="ARBA" id="ARBA00022737"/>
    </source>
</evidence>
<dbReference type="Pfam" id="PF23598">
    <property type="entry name" value="LRR_14"/>
    <property type="match status" value="1"/>
</dbReference>
<dbReference type="PROSITE" id="PS51450">
    <property type="entry name" value="LRR"/>
    <property type="match status" value="1"/>
</dbReference>
<evidence type="ECO:0000256" key="1">
    <source>
        <dbReference type="ARBA" id="ARBA00022614"/>
    </source>
</evidence>
<dbReference type="InterPro" id="IPR001611">
    <property type="entry name" value="Leu-rich_rpt"/>
</dbReference>
<dbReference type="RefSeq" id="XP_006824729.1">
    <property type="nucleotide sequence ID" value="XM_006824666.1"/>
</dbReference>
<evidence type="ECO:0000313" key="4">
    <source>
        <dbReference type="Proteomes" id="UP000694865"/>
    </source>
</evidence>
<dbReference type="SUPFAM" id="SSF52058">
    <property type="entry name" value="L domain-like"/>
    <property type="match status" value="1"/>
</dbReference>
<gene>
    <name evidence="5" type="primary">LOC102801855</name>
</gene>
<dbReference type="InterPro" id="IPR055414">
    <property type="entry name" value="LRR_R13L4/SHOC2-like"/>
</dbReference>
<accession>A0ABM0MXI8</accession>
<dbReference type="PANTHER" id="PTHR48051">
    <property type="match status" value="1"/>
</dbReference>
<organism evidence="4 5">
    <name type="scientific">Saccoglossus kowalevskii</name>
    <name type="common">Acorn worm</name>
    <dbReference type="NCBI Taxonomy" id="10224"/>
    <lineage>
        <taxon>Eukaryota</taxon>
        <taxon>Metazoa</taxon>
        <taxon>Hemichordata</taxon>
        <taxon>Enteropneusta</taxon>
        <taxon>Harrimaniidae</taxon>
        <taxon>Saccoglossus</taxon>
    </lineage>
</organism>
<dbReference type="InterPro" id="IPR050216">
    <property type="entry name" value="LRR_domain-containing"/>
</dbReference>
<name>A0ABM0MXI8_SACKO</name>
<evidence type="ECO:0000313" key="5">
    <source>
        <dbReference type="RefSeq" id="XP_006824729.1"/>
    </source>
</evidence>
<proteinExistence type="predicted"/>
<dbReference type="InterPro" id="IPR032675">
    <property type="entry name" value="LRR_dom_sf"/>
</dbReference>
<feature type="non-terminal residue" evidence="5">
    <location>
        <position position="142"/>
    </location>
</feature>
<evidence type="ECO:0000259" key="3">
    <source>
        <dbReference type="Pfam" id="PF23598"/>
    </source>
</evidence>
<dbReference type="Proteomes" id="UP000694865">
    <property type="component" value="Unplaced"/>
</dbReference>
<dbReference type="SMART" id="SM00369">
    <property type="entry name" value="LRR_TYP"/>
    <property type="match status" value="1"/>
</dbReference>
<keyword evidence="1" id="KW-0433">Leucine-rich repeat</keyword>
<keyword evidence="2" id="KW-0677">Repeat</keyword>
<dbReference type="InterPro" id="IPR003591">
    <property type="entry name" value="Leu-rich_rpt_typical-subtyp"/>
</dbReference>
<feature type="domain" description="Disease resistance R13L4/SHOC-2-like LRR" evidence="3">
    <location>
        <begin position="42"/>
        <end position="134"/>
    </location>
</feature>
<keyword evidence="4" id="KW-1185">Reference proteome</keyword>
<dbReference type="Gene3D" id="3.80.10.10">
    <property type="entry name" value="Ribonuclease Inhibitor"/>
    <property type="match status" value="1"/>
</dbReference>
<dbReference type="PANTHER" id="PTHR48051:SF54">
    <property type="entry name" value="LEUCINE-RICH REPEAT-CONTAINING PROTEIN"/>
    <property type="match status" value="1"/>
</dbReference>
<dbReference type="GeneID" id="102801855"/>